<name>A0AB38TI79_9HYPH</name>
<dbReference type="Proteomes" id="UP001060070">
    <property type="component" value="Chromosome"/>
</dbReference>
<keyword evidence="3" id="KW-1185">Reference proteome</keyword>
<proteinExistence type="predicted"/>
<protein>
    <submittedName>
        <fullName evidence="2">HlyU family transcriptional regulator</fullName>
    </submittedName>
</protein>
<dbReference type="Pfam" id="PF10115">
    <property type="entry name" value="HlyU"/>
    <property type="match status" value="1"/>
</dbReference>
<evidence type="ECO:0000313" key="2">
    <source>
        <dbReference type="EMBL" id="UTU54350.1"/>
    </source>
</evidence>
<evidence type="ECO:0000313" key="3">
    <source>
        <dbReference type="Proteomes" id="UP001060070"/>
    </source>
</evidence>
<dbReference type="EMBL" id="CP088147">
    <property type="protein sequence ID" value="UTU54350.1"/>
    <property type="molecule type" value="Genomic_DNA"/>
</dbReference>
<organism evidence="2 3">
    <name type="scientific">Mesorhizobium ciceri</name>
    <dbReference type="NCBI Taxonomy" id="39645"/>
    <lineage>
        <taxon>Bacteria</taxon>
        <taxon>Pseudomonadati</taxon>
        <taxon>Pseudomonadota</taxon>
        <taxon>Alphaproteobacteria</taxon>
        <taxon>Hyphomicrobiales</taxon>
        <taxon>Phyllobacteriaceae</taxon>
        <taxon>Mesorhizobium</taxon>
    </lineage>
</organism>
<dbReference type="GeneID" id="91562771"/>
<accession>A0AB38TI79</accession>
<evidence type="ECO:0000256" key="1">
    <source>
        <dbReference type="SAM" id="MobiDB-lite"/>
    </source>
</evidence>
<gene>
    <name evidence="2" type="ORF">LRP29_13555</name>
</gene>
<feature type="region of interest" description="Disordered" evidence="1">
    <location>
        <begin position="1"/>
        <end position="26"/>
    </location>
</feature>
<dbReference type="RefSeq" id="WP_024505488.1">
    <property type="nucleotide sequence ID" value="NZ_CP015062.1"/>
</dbReference>
<dbReference type="KEGG" id="mcic:A4R28_15075"/>
<sequence length="99" mass="10558">MSFLKRLFGGGGGGTQTAEPTSAAPAKQVEHKGFLISATPYKADGQYQTCGVVSKEIDGVVKEHKFIRADRFAGLDDAVDISIKKGIQLVDEQGDRVFG</sequence>
<dbReference type="AlphaFoldDB" id="A0AB38TI79"/>
<reference evidence="2 3" key="1">
    <citation type="journal article" date="2022" name="Microbiol. Resour. Announc.">
        <title>Complete Genome Sequence of Mesorhizobium ciceri Strain R30, a Rhizobium Used as a Commercial Inoculant for Chickpea in Argentina.</title>
        <authorList>
            <person name="Foresto E."/>
            <person name="Revale S."/>
            <person name="Primo E."/>
            <person name="Nievas F."/>
            <person name="Carezzano E."/>
            <person name="Puente M."/>
            <person name="Alzari P."/>
            <person name="Mart M."/>
            <person name="Ben-Assaya M."/>
            <person name="Mornico D."/>
            <person name="Santoro M."/>
            <person name="Mart F."/>
            <person name="Giordano W."/>
            <person name="Bogino P."/>
        </authorList>
    </citation>
    <scope>NUCLEOTIDE SEQUENCE [LARGE SCALE GENOMIC DNA]</scope>
    <source>
        <strain evidence="2 3">R30</strain>
    </source>
</reference>
<dbReference type="InterPro" id="IPR018772">
    <property type="entry name" value="Transcription_activator_HlyU"/>
</dbReference>